<protein>
    <recommendedName>
        <fullName evidence="5">Magnesium-transporting ATPase, P-type 1</fullName>
        <ecNumber evidence="4">7.2.2.14</ecNumber>
    </recommendedName>
    <alternativeName>
        <fullName evidence="16">Mg(2+) transport ATPase, P-type 1</fullName>
    </alternativeName>
</protein>
<keyword evidence="7" id="KW-0997">Cell inner membrane</keyword>
<dbReference type="Gene3D" id="2.70.150.10">
    <property type="entry name" value="Calcium-transporting ATPase, cytoplasmic transduction domain A"/>
    <property type="match status" value="1"/>
</dbReference>
<evidence type="ECO:0000256" key="4">
    <source>
        <dbReference type="ARBA" id="ARBA00012786"/>
    </source>
</evidence>
<dbReference type="InterPro" id="IPR004014">
    <property type="entry name" value="ATPase_P-typ_cation-transptr_N"/>
</dbReference>
<keyword evidence="6" id="KW-1003">Cell membrane</keyword>
<keyword evidence="13" id="KW-1278">Translocase</keyword>
<feature type="transmembrane region" description="Helical" evidence="18">
    <location>
        <begin position="98"/>
        <end position="115"/>
    </location>
</feature>
<evidence type="ECO:0000256" key="15">
    <source>
        <dbReference type="ARBA" id="ARBA00023136"/>
    </source>
</evidence>
<dbReference type="GO" id="GO:0016887">
    <property type="term" value="F:ATP hydrolysis activity"/>
    <property type="evidence" value="ECO:0007669"/>
    <property type="project" value="InterPro"/>
</dbReference>
<evidence type="ECO:0000256" key="2">
    <source>
        <dbReference type="ARBA" id="ARBA00004429"/>
    </source>
</evidence>
<organism evidence="20 21">
    <name type="scientific">Schleiferilactobacillus perolens DSM 12744</name>
    <dbReference type="NCBI Taxonomy" id="1423792"/>
    <lineage>
        <taxon>Bacteria</taxon>
        <taxon>Bacillati</taxon>
        <taxon>Bacillota</taxon>
        <taxon>Bacilli</taxon>
        <taxon>Lactobacillales</taxon>
        <taxon>Lactobacillaceae</taxon>
        <taxon>Schleiferilactobacillus</taxon>
    </lineage>
</organism>
<dbReference type="InterPro" id="IPR059000">
    <property type="entry name" value="ATPase_P-type_domA"/>
</dbReference>
<dbReference type="PANTHER" id="PTHR42861">
    <property type="entry name" value="CALCIUM-TRANSPORTING ATPASE"/>
    <property type="match status" value="1"/>
</dbReference>
<comment type="caution">
    <text evidence="20">The sequence shown here is derived from an EMBL/GenBank/DDBJ whole genome shotgun (WGS) entry which is preliminary data.</text>
</comment>
<dbReference type="InterPro" id="IPR018303">
    <property type="entry name" value="ATPase_P-typ_P_site"/>
</dbReference>
<evidence type="ECO:0000256" key="11">
    <source>
        <dbReference type="ARBA" id="ARBA00022840"/>
    </source>
</evidence>
<evidence type="ECO:0000256" key="6">
    <source>
        <dbReference type="ARBA" id="ARBA00022475"/>
    </source>
</evidence>
<dbReference type="Pfam" id="PF00122">
    <property type="entry name" value="E1-E2_ATPase"/>
    <property type="match status" value="1"/>
</dbReference>
<dbReference type="Gene3D" id="3.40.50.1000">
    <property type="entry name" value="HAD superfamily/HAD-like"/>
    <property type="match status" value="1"/>
</dbReference>
<dbReference type="GO" id="GO:0005524">
    <property type="term" value="F:ATP binding"/>
    <property type="evidence" value="ECO:0007669"/>
    <property type="project" value="UniProtKB-KW"/>
</dbReference>
<dbReference type="Pfam" id="PF00690">
    <property type="entry name" value="Cation_ATPase_N"/>
    <property type="match status" value="1"/>
</dbReference>
<feature type="transmembrane region" description="Helical" evidence="18">
    <location>
        <begin position="745"/>
        <end position="768"/>
    </location>
</feature>
<dbReference type="AlphaFoldDB" id="A0A0R1N385"/>
<evidence type="ECO:0000256" key="14">
    <source>
        <dbReference type="ARBA" id="ARBA00022989"/>
    </source>
</evidence>
<sequence>MTLFIKKNQTTLAAAKQAELKQFSLESHEQIFSQLQSRISGLDEAEVQKRQIQYGKNTVRSQNTLPAYRMLLGAFNDPFVYVLLFLMIVSALTNDRDGAIVMAIMILLSVSIRFTQEYRSQKASAALTKLIQNTTAVTRDGLTREISMDEVVPGDVVNLTTGDMIPADAILLKTKDLFVNQSSLTGEAMPVEKKAEFDVDRLSDEATAFDYPNLVYMGTDVLSGSGLAVIVKTGPATFFGDIAESASEHHGPSNFDTGMRQISRFLIAMMMILVPIVFLINGLTKHDWSQAFFFAIAVAVGLTPEMLPMIVNSNLAKGALAMGKKKVIVKSLHAIQNLGAIDTLFTDKTGTITEDRVVVMQYVDALGEKDDSVLRLAYMNSNYQTGWRNLMDQAVIDYMQKHHTEQAEIPDDLNKIDEIPFDFDRRRLTVVVENDKHQWMITKGAFEEMIQVSDYVLINGQVTPMTGALHDRLIATNDHLNEEGMRVIAVAYRMDVHEQSIYSVADEHDMIIAGFVGFLDPAKPDAKEAIQLLNDHGVHVKILTGDNAVITQTVARQVGITNPAVLQGNDVDDLADSDLAKAVGTHDLFVKLNPVQKARIINVMKGHGHTVGFMGDGINDAPALRQADVGISVDTAADITKEVSGIILLEKSLLVLEDGILEGRRVYANAMKYIKMTVSSNFGNALSVLIASIFLPFLPMLSIQLLVQNLIYDTAQMAIPWDNVDDETLANPTPWRAEGLFRYTVLFGPLSSIFDVLTFAFLWFGLGVGAHAASIPWQHLFQAGWFIEGLFTQALIVHVFRTRHVPSLRTPASGVVLLSTAAALLVGLLLVVSPLRTAFDFGHLPWLYWPVVAVIILAYLLTVEIAKSIYVRRTGEWL</sequence>
<dbReference type="Pfam" id="PF13246">
    <property type="entry name" value="Cation_ATPase"/>
    <property type="match status" value="1"/>
</dbReference>
<dbReference type="OrthoDB" id="9760364at2"/>
<evidence type="ECO:0000256" key="10">
    <source>
        <dbReference type="ARBA" id="ARBA00022741"/>
    </source>
</evidence>
<feature type="transmembrane region" description="Helical" evidence="18">
    <location>
        <begin position="780"/>
        <end position="800"/>
    </location>
</feature>
<dbReference type="InterPro" id="IPR023298">
    <property type="entry name" value="ATPase_P-typ_TM_dom_sf"/>
</dbReference>
<feature type="domain" description="Cation-transporting P-type ATPase N-terminal" evidence="19">
    <location>
        <begin position="22"/>
        <end position="95"/>
    </location>
</feature>
<evidence type="ECO:0000256" key="1">
    <source>
        <dbReference type="ARBA" id="ARBA00003954"/>
    </source>
</evidence>
<keyword evidence="15 18" id="KW-0472">Membrane</keyword>
<keyword evidence="8" id="KW-0597">Phosphoprotein</keyword>
<dbReference type="SUPFAM" id="SSF81660">
    <property type="entry name" value="Metal cation-transporting ATPase, ATP-binding domain N"/>
    <property type="match status" value="1"/>
</dbReference>
<gene>
    <name evidence="20" type="ORF">FD09_GL001349</name>
</gene>
<evidence type="ECO:0000256" key="9">
    <source>
        <dbReference type="ARBA" id="ARBA00022692"/>
    </source>
</evidence>
<comment type="similarity">
    <text evidence="3">Belongs to the cation transport ATPase (P-type) (TC 3.A.3) family. Type IIIB subfamily.</text>
</comment>
<proteinExistence type="inferred from homology"/>
<dbReference type="GO" id="GO:0015444">
    <property type="term" value="F:P-type magnesium transporter activity"/>
    <property type="evidence" value="ECO:0007669"/>
    <property type="project" value="UniProtKB-EC"/>
</dbReference>
<evidence type="ECO:0000256" key="12">
    <source>
        <dbReference type="ARBA" id="ARBA00022842"/>
    </source>
</evidence>
<dbReference type="PRINTS" id="PR01836">
    <property type="entry name" value="MGATPASE"/>
</dbReference>
<dbReference type="InterPro" id="IPR023299">
    <property type="entry name" value="ATPase_P-typ_cyto_dom_N"/>
</dbReference>
<dbReference type="SFLD" id="SFLDS00003">
    <property type="entry name" value="Haloacid_Dehalogenase"/>
    <property type="match status" value="1"/>
</dbReference>
<dbReference type="InterPro" id="IPR006415">
    <property type="entry name" value="P-type_ATPase_IIIB"/>
</dbReference>
<dbReference type="STRING" id="1423792.FD09_GL001349"/>
<keyword evidence="21" id="KW-1185">Reference proteome</keyword>
<dbReference type="EC" id="7.2.2.14" evidence="4"/>
<evidence type="ECO:0000313" key="20">
    <source>
        <dbReference type="EMBL" id="KRL14185.1"/>
    </source>
</evidence>
<dbReference type="InterPro" id="IPR044492">
    <property type="entry name" value="P_typ_ATPase_HD_dom"/>
</dbReference>
<evidence type="ECO:0000256" key="18">
    <source>
        <dbReference type="SAM" id="Phobius"/>
    </source>
</evidence>
<dbReference type="GO" id="GO:0005886">
    <property type="term" value="C:plasma membrane"/>
    <property type="evidence" value="ECO:0007669"/>
    <property type="project" value="UniProtKB-SubCell"/>
</dbReference>
<keyword evidence="12" id="KW-0460">Magnesium</keyword>
<feature type="transmembrane region" description="Helical" evidence="18">
    <location>
        <begin position="812"/>
        <end position="835"/>
    </location>
</feature>
<dbReference type="NCBIfam" id="TIGR01524">
    <property type="entry name" value="ATPase-IIIB_Mg"/>
    <property type="match status" value="1"/>
</dbReference>
<dbReference type="InterPro" id="IPR008250">
    <property type="entry name" value="ATPase_P-typ_transduc_dom_A_sf"/>
</dbReference>
<keyword evidence="9 18" id="KW-0812">Transmembrane</keyword>
<feature type="transmembrane region" description="Helical" evidence="18">
    <location>
        <begin position="265"/>
        <end position="283"/>
    </location>
</feature>
<dbReference type="Proteomes" id="UP000051330">
    <property type="component" value="Unassembled WGS sequence"/>
</dbReference>
<name>A0A0R1N385_9LACO</name>
<evidence type="ECO:0000259" key="19">
    <source>
        <dbReference type="SMART" id="SM00831"/>
    </source>
</evidence>
<dbReference type="Gene3D" id="3.40.1110.10">
    <property type="entry name" value="Calcium-transporting ATPase, cytoplasmic domain N"/>
    <property type="match status" value="1"/>
</dbReference>
<keyword evidence="14 18" id="KW-1133">Transmembrane helix</keyword>
<dbReference type="CDD" id="cd02077">
    <property type="entry name" value="P-type_ATPase_Mg"/>
    <property type="match status" value="1"/>
</dbReference>
<keyword evidence="11" id="KW-0067">ATP-binding</keyword>
<dbReference type="SUPFAM" id="SSF81653">
    <property type="entry name" value="Calcium ATPase, transduction domain A"/>
    <property type="match status" value="1"/>
</dbReference>
<dbReference type="SMART" id="SM00831">
    <property type="entry name" value="Cation_ATPase_N"/>
    <property type="match status" value="1"/>
</dbReference>
<dbReference type="PATRIC" id="fig|1423792.3.peg.1368"/>
<evidence type="ECO:0000256" key="3">
    <source>
        <dbReference type="ARBA" id="ARBA00008746"/>
    </source>
</evidence>
<dbReference type="InterPro" id="IPR036412">
    <property type="entry name" value="HAD-like_sf"/>
</dbReference>
<accession>A0A0R1N385</accession>
<keyword evidence="10" id="KW-0547">Nucleotide-binding</keyword>
<dbReference type="SFLD" id="SFLDF00027">
    <property type="entry name" value="p-type_atpase"/>
    <property type="match status" value="1"/>
</dbReference>
<dbReference type="SUPFAM" id="SSF81665">
    <property type="entry name" value="Calcium ATPase, transmembrane domain M"/>
    <property type="match status" value="1"/>
</dbReference>
<dbReference type="InterPro" id="IPR006068">
    <property type="entry name" value="ATPase_P-typ_cation-transptr_C"/>
</dbReference>
<evidence type="ECO:0000256" key="5">
    <source>
        <dbReference type="ARBA" id="ARBA00013555"/>
    </source>
</evidence>
<feature type="transmembrane region" description="Helical" evidence="18">
    <location>
        <begin position="70"/>
        <end position="92"/>
    </location>
</feature>
<evidence type="ECO:0000256" key="16">
    <source>
        <dbReference type="ARBA" id="ARBA00029806"/>
    </source>
</evidence>
<dbReference type="EMBL" id="AZEC01000002">
    <property type="protein sequence ID" value="KRL14185.1"/>
    <property type="molecule type" value="Genomic_DNA"/>
</dbReference>
<comment type="catalytic activity">
    <reaction evidence="17">
        <text>Mg(2+)(out) + ATP + H2O = Mg(2+)(in) + ADP + phosphate + H(+)</text>
        <dbReference type="Rhea" id="RHEA:10260"/>
        <dbReference type="ChEBI" id="CHEBI:15377"/>
        <dbReference type="ChEBI" id="CHEBI:15378"/>
        <dbReference type="ChEBI" id="CHEBI:18420"/>
        <dbReference type="ChEBI" id="CHEBI:30616"/>
        <dbReference type="ChEBI" id="CHEBI:43474"/>
        <dbReference type="ChEBI" id="CHEBI:456216"/>
        <dbReference type="EC" id="7.2.2.14"/>
    </reaction>
</comment>
<dbReference type="Pfam" id="PF00689">
    <property type="entry name" value="Cation_ATPase_C"/>
    <property type="match status" value="1"/>
</dbReference>
<evidence type="ECO:0000256" key="8">
    <source>
        <dbReference type="ARBA" id="ARBA00022553"/>
    </source>
</evidence>
<dbReference type="InterPro" id="IPR023214">
    <property type="entry name" value="HAD_sf"/>
</dbReference>
<comment type="subcellular location">
    <subcellularLocation>
        <location evidence="2">Cell inner membrane</location>
        <topology evidence="2">Multi-pass membrane protein</topology>
    </subcellularLocation>
</comment>
<evidence type="ECO:0000256" key="7">
    <source>
        <dbReference type="ARBA" id="ARBA00022519"/>
    </source>
</evidence>
<feature type="transmembrane region" description="Helical" evidence="18">
    <location>
        <begin position="847"/>
        <end position="866"/>
    </location>
</feature>
<dbReference type="SFLD" id="SFLDG00002">
    <property type="entry name" value="C1.7:_P-type_atpase_like"/>
    <property type="match status" value="1"/>
</dbReference>
<reference evidence="20 21" key="1">
    <citation type="journal article" date="2015" name="Genome Announc.">
        <title>Expanding the biotechnology potential of lactobacilli through comparative genomics of 213 strains and associated genera.</title>
        <authorList>
            <person name="Sun Z."/>
            <person name="Harris H.M."/>
            <person name="McCann A."/>
            <person name="Guo C."/>
            <person name="Argimon S."/>
            <person name="Zhang W."/>
            <person name="Yang X."/>
            <person name="Jeffery I.B."/>
            <person name="Cooney J.C."/>
            <person name="Kagawa T.F."/>
            <person name="Liu W."/>
            <person name="Song Y."/>
            <person name="Salvetti E."/>
            <person name="Wrobel A."/>
            <person name="Rasinkangas P."/>
            <person name="Parkhill J."/>
            <person name="Rea M.C."/>
            <person name="O'Sullivan O."/>
            <person name="Ritari J."/>
            <person name="Douillard F.P."/>
            <person name="Paul Ross R."/>
            <person name="Yang R."/>
            <person name="Briner A.E."/>
            <person name="Felis G.E."/>
            <person name="de Vos W.M."/>
            <person name="Barrangou R."/>
            <person name="Klaenhammer T.R."/>
            <person name="Caufield P.W."/>
            <person name="Cui Y."/>
            <person name="Zhang H."/>
            <person name="O'Toole P.W."/>
        </authorList>
    </citation>
    <scope>NUCLEOTIDE SEQUENCE [LARGE SCALE GENOMIC DNA]</scope>
    <source>
        <strain evidence="20 21">DSM 12744</strain>
    </source>
</reference>
<dbReference type="PROSITE" id="PS00154">
    <property type="entry name" value="ATPASE_E1_E2"/>
    <property type="match status" value="1"/>
</dbReference>
<evidence type="ECO:0000256" key="13">
    <source>
        <dbReference type="ARBA" id="ARBA00022967"/>
    </source>
</evidence>
<dbReference type="NCBIfam" id="NF011702">
    <property type="entry name" value="PRK15122.1"/>
    <property type="match status" value="1"/>
</dbReference>
<comment type="function">
    <text evidence="1">Mediates magnesium influx to the cytosol.</text>
</comment>
<dbReference type="InterPro" id="IPR001757">
    <property type="entry name" value="P_typ_ATPase"/>
</dbReference>
<feature type="transmembrane region" description="Helical" evidence="18">
    <location>
        <begin position="685"/>
        <end position="707"/>
    </location>
</feature>
<evidence type="ECO:0000313" key="21">
    <source>
        <dbReference type="Proteomes" id="UP000051330"/>
    </source>
</evidence>
<dbReference type="NCBIfam" id="TIGR01494">
    <property type="entry name" value="ATPase_P-type"/>
    <property type="match status" value="2"/>
</dbReference>
<dbReference type="SUPFAM" id="SSF56784">
    <property type="entry name" value="HAD-like"/>
    <property type="match status" value="1"/>
</dbReference>
<evidence type="ECO:0000256" key="17">
    <source>
        <dbReference type="ARBA" id="ARBA00047295"/>
    </source>
</evidence>
<dbReference type="Gene3D" id="1.20.1110.10">
    <property type="entry name" value="Calcium-transporting ATPase, transmembrane domain"/>
    <property type="match status" value="1"/>
</dbReference>